<organism evidence="4 5">
    <name type="scientific">Giardia duodenalis assemblage B</name>
    <dbReference type="NCBI Taxonomy" id="1394984"/>
    <lineage>
        <taxon>Eukaryota</taxon>
        <taxon>Metamonada</taxon>
        <taxon>Diplomonadida</taxon>
        <taxon>Hexamitidae</taxon>
        <taxon>Giardiinae</taxon>
        <taxon>Giardia</taxon>
    </lineage>
</organism>
<evidence type="ECO:0000259" key="3">
    <source>
        <dbReference type="PROSITE" id="PS50011"/>
    </source>
</evidence>
<dbReference type="InterPro" id="IPR000719">
    <property type="entry name" value="Prot_kinase_dom"/>
</dbReference>
<dbReference type="Proteomes" id="UP000070089">
    <property type="component" value="Unassembled WGS sequence"/>
</dbReference>
<dbReference type="PROSITE" id="PS50297">
    <property type="entry name" value="ANK_REP_REGION"/>
    <property type="match status" value="1"/>
</dbReference>
<dbReference type="VEuPathDB" id="GiardiaDB:QR46_2310"/>
<evidence type="ECO:0000256" key="1">
    <source>
        <dbReference type="PROSITE-ProRule" id="PRU00023"/>
    </source>
</evidence>
<name>A0A132NUC8_GIAIN</name>
<dbReference type="Gene3D" id="1.25.40.20">
    <property type="entry name" value="Ankyrin repeat-containing domain"/>
    <property type="match status" value="2"/>
</dbReference>
<dbReference type="AlphaFoldDB" id="A0A132NUC8"/>
<comment type="caution">
    <text evidence="4">The sequence shown here is derived from an EMBL/GenBank/DDBJ whole genome shotgun (WGS) entry which is preliminary data.</text>
</comment>
<dbReference type="SUPFAM" id="SSF56112">
    <property type="entry name" value="Protein kinase-like (PK-like)"/>
    <property type="match status" value="1"/>
</dbReference>
<dbReference type="SUPFAM" id="SSF48403">
    <property type="entry name" value="Ankyrin repeat"/>
    <property type="match status" value="1"/>
</dbReference>
<dbReference type="GO" id="GO:0004674">
    <property type="term" value="F:protein serine/threonine kinase activity"/>
    <property type="evidence" value="ECO:0007669"/>
    <property type="project" value="UniProtKB-KW"/>
</dbReference>
<feature type="domain" description="Protein kinase" evidence="3">
    <location>
        <begin position="14"/>
        <end position="272"/>
    </location>
</feature>
<keyword evidence="4" id="KW-0723">Serine/threonine-protein kinase</keyword>
<dbReference type="PROSITE" id="PS50011">
    <property type="entry name" value="PROTEIN_KINASE_DOM"/>
    <property type="match status" value="1"/>
</dbReference>
<dbReference type="SMART" id="SM00248">
    <property type="entry name" value="ANK"/>
    <property type="match status" value="8"/>
</dbReference>
<dbReference type="GO" id="GO:0005524">
    <property type="term" value="F:ATP binding"/>
    <property type="evidence" value="ECO:0007669"/>
    <property type="project" value="InterPro"/>
</dbReference>
<keyword evidence="4" id="KW-0418">Kinase</keyword>
<feature type="repeat" description="ANK" evidence="1">
    <location>
        <begin position="635"/>
        <end position="667"/>
    </location>
</feature>
<evidence type="ECO:0000313" key="5">
    <source>
        <dbReference type="Proteomes" id="UP000070089"/>
    </source>
</evidence>
<dbReference type="OrthoDB" id="20872at2759"/>
<dbReference type="InterPro" id="IPR036770">
    <property type="entry name" value="Ankyrin_rpt-contain_sf"/>
</dbReference>
<dbReference type="InterPro" id="IPR011009">
    <property type="entry name" value="Kinase-like_dom_sf"/>
</dbReference>
<dbReference type="PROSITE" id="PS50088">
    <property type="entry name" value="ANK_REPEAT"/>
    <property type="match status" value="2"/>
</dbReference>
<dbReference type="EMBL" id="JXTI01000060">
    <property type="protein sequence ID" value="KWX13676.1"/>
    <property type="molecule type" value="Genomic_DNA"/>
</dbReference>
<accession>A0A132NUC8</accession>
<dbReference type="Pfam" id="PF00069">
    <property type="entry name" value="Pkinase"/>
    <property type="match status" value="1"/>
</dbReference>
<dbReference type="InterPro" id="IPR002110">
    <property type="entry name" value="Ankyrin_rpt"/>
</dbReference>
<keyword evidence="4" id="KW-0808">Transferase</keyword>
<dbReference type="Pfam" id="PF12796">
    <property type="entry name" value="Ank_2"/>
    <property type="match status" value="3"/>
</dbReference>
<sequence>MSNSIDREIRELLENLDATLGSGSMGTVYASKNRPSEAIKEIRLDTLRESAKSALAERLRIFQYTNHPCILEYNWALQDNGFVYISMKRYYETLTSMITRHKRERKPILEDTIFRIINHIVSALAYLHDPNKQGKDGRPLPTLLHQNLKTDNILTNKDATSFVVADFGLCLNVLESRPAFTGVPTYSAPEVRLHNMHSTASDMWSLGIIIYELATLSRPNLTRDCKPSDVFVNGWKPDLSNVTNHFLKEVIGRLLVLNPKDRISAKDLASFLSIQGLKYSKNNVTNVFRTLPPNVDPTRAIRTPEKRYASQEVSPTTPQFKKEQQVTQTRSATNVTSVYCSQNTTPKAESQSQSGTSTNLAYVETPLQSVGSVVYDDPIEPTRMILAACRNDVEGVKTLLSLSTEIGKRDARGMTALMHAALRGHKEIVHILARKEAGLKDEMGMTALMHAALNGHVGSVSILVKREKGMTDKRGRLALKMALENNQIAVVKCLIKHEKDHLKWTDLMCAAAKGDITSAKKHLDGKSKKDATGDTALIIAAKAGYGNIVDLIKPISKKGVTPLMHAAKSGDINTVRALAPSQGGMQTTDCYTYDFESKSHSCSKGYTALMLAARHGNIDVINELIKHEARIQTENGETALMQAVRAGQIEAVKLLADHEKGMKATSNNCLFPSNYTALAIAINEGNQEIVKILSRYPEERR</sequence>
<dbReference type="Gene3D" id="1.10.510.10">
    <property type="entry name" value="Transferase(Phosphotransferase) domain 1"/>
    <property type="match status" value="1"/>
</dbReference>
<evidence type="ECO:0000313" key="4">
    <source>
        <dbReference type="EMBL" id="KWX13676.1"/>
    </source>
</evidence>
<dbReference type="PANTHER" id="PTHR24120">
    <property type="entry name" value="GH07239P"/>
    <property type="match status" value="1"/>
</dbReference>
<feature type="compositionally biased region" description="Polar residues" evidence="2">
    <location>
        <begin position="311"/>
        <end position="329"/>
    </location>
</feature>
<protein>
    <submittedName>
        <fullName evidence="4">Kinase/ NEK / Serine/threonine protein kinase</fullName>
    </submittedName>
</protein>
<gene>
    <name evidence="4" type="ORF">QR46_2310</name>
</gene>
<reference evidence="4 5" key="1">
    <citation type="journal article" date="2015" name="Mol. Biochem. Parasitol.">
        <title>Identification of polymorphic genes for use in assemblage B genotyping assays through comparative genomics of multiple assemblage B Giardia duodenalis isolates.</title>
        <authorList>
            <person name="Wielinga C."/>
            <person name="Thompson R.C."/>
            <person name="Monis P."/>
            <person name="Ryan U."/>
        </authorList>
    </citation>
    <scope>NUCLEOTIDE SEQUENCE [LARGE SCALE GENOMIC DNA]</scope>
    <source>
        <strain evidence="4 5">BAH15c1</strain>
    </source>
</reference>
<proteinExistence type="predicted"/>
<feature type="region of interest" description="Disordered" evidence="2">
    <location>
        <begin position="307"/>
        <end position="329"/>
    </location>
</feature>
<keyword evidence="1" id="KW-0040">ANK repeat</keyword>
<evidence type="ECO:0000256" key="2">
    <source>
        <dbReference type="SAM" id="MobiDB-lite"/>
    </source>
</evidence>
<dbReference type="Gene3D" id="3.30.200.20">
    <property type="entry name" value="Phosphorylase Kinase, domain 1"/>
    <property type="match status" value="1"/>
</dbReference>
<feature type="repeat" description="ANK" evidence="1">
    <location>
        <begin position="604"/>
        <end position="636"/>
    </location>
</feature>
<dbReference type="PANTHER" id="PTHR24120:SF4">
    <property type="entry name" value="GH07239P"/>
    <property type="match status" value="1"/>
</dbReference>